<dbReference type="Proteomes" id="UP000318103">
    <property type="component" value="Unassembled WGS sequence"/>
</dbReference>
<organism evidence="2 3">
    <name type="scientific">Streptomyces puniciscabiei</name>
    <dbReference type="NCBI Taxonomy" id="164348"/>
    <lineage>
        <taxon>Bacteria</taxon>
        <taxon>Bacillati</taxon>
        <taxon>Actinomycetota</taxon>
        <taxon>Actinomycetes</taxon>
        <taxon>Kitasatosporales</taxon>
        <taxon>Streptomycetaceae</taxon>
        <taxon>Streptomyces</taxon>
    </lineage>
</organism>
<name>A0A542SYB7_9ACTN</name>
<protein>
    <submittedName>
        <fullName evidence="2">Uncharacterized protein</fullName>
    </submittedName>
</protein>
<feature type="region of interest" description="Disordered" evidence="1">
    <location>
        <begin position="233"/>
        <end position="257"/>
    </location>
</feature>
<feature type="compositionally biased region" description="Polar residues" evidence="1">
    <location>
        <begin position="181"/>
        <end position="190"/>
    </location>
</feature>
<feature type="region of interest" description="Disordered" evidence="1">
    <location>
        <begin position="63"/>
        <end position="212"/>
    </location>
</feature>
<accession>A0A542SYB7</accession>
<reference evidence="2 3" key="1">
    <citation type="submission" date="2019-06" db="EMBL/GenBank/DDBJ databases">
        <title>Sequencing the genomes of 1000 actinobacteria strains.</title>
        <authorList>
            <person name="Klenk H.-P."/>
        </authorList>
    </citation>
    <scope>NUCLEOTIDE SEQUENCE [LARGE SCALE GENOMIC DNA]</scope>
    <source>
        <strain evidence="2 3">DSM 41929</strain>
    </source>
</reference>
<evidence type="ECO:0000313" key="3">
    <source>
        <dbReference type="Proteomes" id="UP000318103"/>
    </source>
</evidence>
<feature type="region of interest" description="Disordered" evidence="1">
    <location>
        <begin position="1"/>
        <end position="28"/>
    </location>
</feature>
<proteinExistence type="predicted"/>
<dbReference type="EMBL" id="VFNX01000007">
    <property type="protein sequence ID" value="TQK79317.1"/>
    <property type="molecule type" value="Genomic_DNA"/>
</dbReference>
<dbReference type="AlphaFoldDB" id="A0A542SYB7"/>
<comment type="caution">
    <text evidence="2">The sequence shown here is derived from an EMBL/GenBank/DDBJ whole genome shotgun (WGS) entry which is preliminary data.</text>
</comment>
<feature type="compositionally biased region" description="Pro residues" evidence="1">
    <location>
        <begin position="106"/>
        <end position="117"/>
    </location>
</feature>
<keyword evidence="3" id="KW-1185">Reference proteome</keyword>
<sequence>MRSWRARAPDSCTSRQSGAAAGTGQYVRGIWVPRSADRGPRSVELPASSHGLGCSRCLCRSPPSSGGALSYLGSRSATGPVQPGEPEGYYGVIARAVGHETAGPNRPQPPTGRPGRPPARHRTGPPVQPHPTTARRTHDPSFPGAHGPAPRRNGIAPGSDGAAGSRGRRRPLVPRSPANPPETTEGSTTAEAKGVVCEPHPDAAVRQESSAAGRRLLRVGYYAVIAPEGRARGSGLLRRNSPRTPRWLLAPPQKRFN</sequence>
<evidence type="ECO:0000313" key="2">
    <source>
        <dbReference type="EMBL" id="TQK79317.1"/>
    </source>
</evidence>
<gene>
    <name evidence="2" type="ORF">FB563_8312</name>
</gene>
<evidence type="ECO:0000256" key="1">
    <source>
        <dbReference type="SAM" id="MobiDB-lite"/>
    </source>
</evidence>